<dbReference type="RefSeq" id="WP_243318611.1">
    <property type="nucleotide sequence ID" value="NZ_JALGCL010000001.1"/>
</dbReference>
<dbReference type="Pfam" id="PF03960">
    <property type="entry name" value="ArsC"/>
    <property type="match status" value="1"/>
</dbReference>
<keyword evidence="6" id="KW-1185">Reference proteome</keyword>
<comment type="caution">
    <text evidence="5">The sequence shown here is derived from an EMBL/GenBank/DDBJ whole genome shotgun (WGS) entry which is preliminary data.</text>
</comment>
<dbReference type="PANTHER" id="PTHR30041">
    <property type="entry name" value="ARSENATE REDUCTASE"/>
    <property type="match status" value="1"/>
</dbReference>
<gene>
    <name evidence="5" type="primary">arsC</name>
    <name evidence="5" type="ORF">MQC88_01610</name>
</gene>
<comment type="similarity">
    <text evidence="1 3 4">Belongs to the ArsC family.</text>
</comment>
<protein>
    <recommendedName>
        <fullName evidence="4">Arsenate reductase</fullName>
        <ecNumber evidence="4">1.20.4.1</ecNumber>
    </recommendedName>
</protein>
<evidence type="ECO:0000256" key="1">
    <source>
        <dbReference type="ARBA" id="ARBA00007198"/>
    </source>
</evidence>
<dbReference type="NCBIfam" id="TIGR00014">
    <property type="entry name" value="arsC"/>
    <property type="match status" value="1"/>
</dbReference>
<dbReference type="SUPFAM" id="SSF52833">
    <property type="entry name" value="Thioredoxin-like"/>
    <property type="match status" value="1"/>
</dbReference>
<comment type="catalytic activity">
    <reaction evidence="4">
        <text>[glutaredoxin]-dithiol + arsenate + glutathione + H(+) = glutathionyl-S-S-[glutaredoxin] + arsenite + H2O</text>
        <dbReference type="Rhea" id="RHEA:22016"/>
        <dbReference type="Rhea" id="RHEA-COMP:10729"/>
        <dbReference type="Rhea" id="RHEA-COMP:17668"/>
        <dbReference type="ChEBI" id="CHEBI:15377"/>
        <dbReference type="ChEBI" id="CHEBI:15378"/>
        <dbReference type="ChEBI" id="CHEBI:29242"/>
        <dbReference type="ChEBI" id="CHEBI:29950"/>
        <dbReference type="ChEBI" id="CHEBI:48597"/>
        <dbReference type="ChEBI" id="CHEBI:57925"/>
        <dbReference type="ChEBI" id="CHEBI:146199"/>
        <dbReference type="EC" id="1.20.4.1"/>
    </reaction>
</comment>
<sequence length="117" mass="12926">MADMQYFHNARCSKSRGALELLRERGIEPHVVAYLEQPPSAAQLRELLRKLGIDARGLLRTGEPQYAALGLADPTLDDEALIAAMVAHPVLIERPILVRGERAVIGRPPERVLELLA</sequence>
<dbReference type="PROSITE" id="PS51353">
    <property type="entry name" value="ARSC"/>
    <property type="match status" value="1"/>
</dbReference>
<evidence type="ECO:0000256" key="4">
    <source>
        <dbReference type="RuleBase" id="RU362029"/>
    </source>
</evidence>
<dbReference type="InterPro" id="IPR036249">
    <property type="entry name" value="Thioredoxin-like_sf"/>
</dbReference>
<evidence type="ECO:0000256" key="3">
    <source>
        <dbReference type="PROSITE-ProRule" id="PRU01282"/>
    </source>
</evidence>
<dbReference type="EC" id="1.20.4.1" evidence="4"/>
<name>A0ABT0A104_9GAMM</name>
<dbReference type="InterPro" id="IPR006659">
    <property type="entry name" value="Arsenate_reductase"/>
</dbReference>
<dbReference type="EMBL" id="JALGCL010000001">
    <property type="protein sequence ID" value="MCJ0824667.1"/>
    <property type="molecule type" value="Genomic_DNA"/>
</dbReference>
<evidence type="ECO:0000313" key="5">
    <source>
        <dbReference type="EMBL" id="MCJ0824667.1"/>
    </source>
</evidence>
<accession>A0ABT0A104</accession>
<dbReference type="PANTHER" id="PTHR30041:SF4">
    <property type="entry name" value="ARSENATE REDUCTASE"/>
    <property type="match status" value="1"/>
</dbReference>
<keyword evidence="2 4" id="KW-0560">Oxidoreductase</keyword>
<evidence type="ECO:0000256" key="2">
    <source>
        <dbReference type="ARBA" id="ARBA00023002"/>
    </source>
</evidence>
<organism evidence="5 6">
    <name type="scientific">Cognatiluteimonas sedimenti</name>
    <dbReference type="NCBI Taxonomy" id="2927791"/>
    <lineage>
        <taxon>Bacteria</taxon>
        <taxon>Pseudomonadati</taxon>
        <taxon>Pseudomonadota</taxon>
        <taxon>Gammaproteobacteria</taxon>
        <taxon>Lysobacterales</taxon>
        <taxon>Lysobacteraceae</taxon>
        <taxon>Cognatiluteimonas</taxon>
    </lineage>
</organism>
<dbReference type="Proteomes" id="UP001165423">
    <property type="component" value="Unassembled WGS sequence"/>
</dbReference>
<dbReference type="Gene3D" id="3.40.30.10">
    <property type="entry name" value="Glutaredoxin"/>
    <property type="match status" value="1"/>
</dbReference>
<dbReference type="CDD" id="cd03034">
    <property type="entry name" value="ArsC_ArsC"/>
    <property type="match status" value="1"/>
</dbReference>
<evidence type="ECO:0000313" key="6">
    <source>
        <dbReference type="Proteomes" id="UP001165423"/>
    </source>
</evidence>
<dbReference type="InterPro" id="IPR006660">
    <property type="entry name" value="Arsenate_reductase-like"/>
</dbReference>
<reference evidence="5 6" key="1">
    <citation type="submission" date="2022-03" db="EMBL/GenBank/DDBJ databases">
        <title>Luteimonas soily sp. nov., a novel bacterium isolated from the soil.</title>
        <authorList>
            <person name="Zhang X."/>
        </authorList>
    </citation>
    <scope>NUCLEOTIDE SEQUENCE [LARGE SCALE GENOMIC DNA]</scope>
    <source>
        <strain evidence="5 6">50</strain>
    </source>
</reference>
<proteinExistence type="inferred from homology"/>
<dbReference type="GO" id="GO:0008794">
    <property type="term" value="F:arsenate reductase (glutaredoxin) activity"/>
    <property type="evidence" value="ECO:0007669"/>
    <property type="project" value="UniProtKB-EC"/>
</dbReference>